<organism evidence="2">
    <name type="scientific">Hemiselmis andersenii</name>
    <name type="common">Cryptophyte alga</name>
    <dbReference type="NCBI Taxonomy" id="464988"/>
    <lineage>
        <taxon>Eukaryota</taxon>
        <taxon>Cryptophyceae</taxon>
        <taxon>Cryptomonadales</taxon>
        <taxon>Hemiselmidaceae</taxon>
        <taxon>Hemiselmis</taxon>
    </lineage>
</organism>
<sequence length="472" mass="50877">MVPLEVEDVIDTLLGAARDKDTVVRWSGAKGIGRMTGRLPRHLGDEVVGAVLSMFLTDGGSDDGACHGACLALAELARRGLLLPPRLPQAVPHVLSCLRYDVRRGSASVGAHVRDAACYVCWALARAYAPEVMAPYVQDLARGLIVCAAYDREVNCRRAASAAFQEHVGRQGAFPHGIDILTRADYFTVGHRGNSYTQISPYIAQFEAYRGALVEHLVERQVRHWDKQIRVLSAQTLRLLVGKEPGLFTEGVLQRLLDAALSPDLATRHGSALGVSEVVMGLKECGVALEEGLAARVVGLVPAIEKARLYRGKGGEVMRASACRVVECVARGGLGVINKDVARMMETIDDNLKHPTPEIQQAAVSALRGLAAERFELMSDKWQKAKVVDKYVSTVRSEPNPAARRGFALGLGGLQRSLLCMHLQDVIDALVHSATVVEEAADQRDPESRRNAVLGLVEAVETVGLGGCYGGE</sequence>
<dbReference type="GO" id="GO:0007021">
    <property type="term" value="P:tubulin complex assembly"/>
    <property type="evidence" value="ECO:0007669"/>
    <property type="project" value="InterPro"/>
</dbReference>
<accession>A0A7S1HIM2</accession>
<name>A0A7S1HIM2_HEMAN</name>
<proteinExistence type="predicted"/>
<dbReference type="AlphaFoldDB" id="A0A7S1HIM2"/>
<protein>
    <recommendedName>
        <fullName evidence="1">Tubulin-folding cofactor D ARM repeats domain-containing protein</fullName>
    </recommendedName>
</protein>
<dbReference type="GO" id="GO:0000226">
    <property type="term" value="P:microtubule cytoskeleton organization"/>
    <property type="evidence" value="ECO:0007669"/>
    <property type="project" value="TreeGrafter"/>
</dbReference>
<evidence type="ECO:0000259" key="1">
    <source>
        <dbReference type="Pfam" id="PF25767"/>
    </source>
</evidence>
<dbReference type="InterPro" id="IPR058033">
    <property type="entry name" value="ARM_TBCD_2nd"/>
</dbReference>
<gene>
    <name evidence="2" type="ORF">HAND00432_LOCUS33856</name>
</gene>
<dbReference type="InterPro" id="IPR033162">
    <property type="entry name" value="TBCD"/>
</dbReference>
<dbReference type="PANTHER" id="PTHR12658:SF0">
    <property type="entry name" value="TUBULIN-SPECIFIC CHAPERONE D"/>
    <property type="match status" value="1"/>
</dbReference>
<evidence type="ECO:0000313" key="2">
    <source>
        <dbReference type="EMBL" id="CAD8982846.1"/>
    </source>
</evidence>
<dbReference type="PANTHER" id="PTHR12658">
    <property type="entry name" value="BETA-TUBULIN COFACTOR D"/>
    <property type="match status" value="1"/>
</dbReference>
<dbReference type="InterPro" id="IPR011989">
    <property type="entry name" value="ARM-like"/>
</dbReference>
<feature type="domain" description="Tubulin-folding cofactor D ARM repeats" evidence="1">
    <location>
        <begin position="2"/>
        <end position="178"/>
    </location>
</feature>
<reference evidence="2" key="1">
    <citation type="submission" date="2021-01" db="EMBL/GenBank/DDBJ databases">
        <authorList>
            <person name="Corre E."/>
            <person name="Pelletier E."/>
            <person name="Niang G."/>
            <person name="Scheremetjew M."/>
            <person name="Finn R."/>
            <person name="Kale V."/>
            <person name="Holt S."/>
            <person name="Cochrane G."/>
            <person name="Meng A."/>
            <person name="Brown T."/>
            <person name="Cohen L."/>
        </authorList>
    </citation>
    <scope>NUCLEOTIDE SEQUENCE</scope>
    <source>
        <strain evidence="2">CCMP644</strain>
    </source>
</reference>
<dbReference type="GO" id="GO:0048487">
    <property type="term" value="F:beta-tubulin binding"/>
    <property type="evidence" value="ECO:0007669"/>
    <property type="project" value="InterPro"/>
</dbReference>
<dbReference type="Gene3D" id="1.25.10.10">
    <property type="entry name" value="Leucine-rich Repeat Variant"/>
    <property type="match status" value="2"/>
</dbReference>
<dbReference type="GO" id="GO:0005096">
    <property type="term" value="F:GTPase activator activity"/>
    <property type="evidence" value="ECO:0007669"/>
    <property type="project" value="InterPro"/>
</dbReference>
<dbReference type="GO" id="GO:0007023">
    <property type="term" value="P:post-chaperonin tubulin folding pathway"/>
    <property type="evidence" value="ECO:0007669"/>
    <property type="project" value="InterPro"/>
</dbReference>
<dbReference type="SUPFAM" id="SSF48371">
    <property type="entry name" value="ARM repeat"/>
    <property type="match status" value="1"/>
</dbReference>
<dbReference type="Pfam" id="PF25767">
    <property type="entry name" value="ARM_TBCD_2nd"/>
    <property type="match status" value="1"/>
</dbReference>
<dbReference type="EMBL" id="HBFX01056288">
    <property type="protein sequence ID" value="CAD8982846.1"/>
    <property type="molecule type" value="Transcribed_RNA"/>
</dbReference>
<dbReference type="InterPro" id="IPR016024">
    <property type="entry name" value="ARM-type_fold"/>
</dbReference>